<dbReference type="RefSeq" id="WP_207833950.1">
    <property type="nucleotide sequence ID" value="NZ_CP088282.1"/>
</dbReference>
<keyword evidence="5" id="KW-0010">Activator</keyword>
<dbReference type="PANTHER" id="PTHR30118:SF6">
    <property type="entry name" value="HTH-TYPE TRANSCRIPTIONAL REGULATOR LEUO"/>
    <property type="match status" value="1"/>
</dbReference>
<evidence type="ECO:0000256" key="6">
    <source>
        <dbReference type="ARBA" id="ARBA00023163"/>
    </source>
</evidence>
<keyword evidence="4" id="KW-0238">DNA-binding</keyword>
<accession>A0ABS3MIT3</accession>
<evidence type="ECO:0000256" key="5">
    <source>
        <dbReference type="ARBA" id="ARBA00023159"/>
    </source>
</evidence>
<proteinExistence type="inferred from homology"/>
<keyword evidence="3" id="KW-0805">Transcription regulation</keyword>
<evidence type="ECO:0008006" key="9">
    <source>
        <dbReference type="Google" id="ProtNLM"/>
    </source>
</evidence>
<evidence type="ECO:0000256" key="4">
    <source>
        <dbReference type="ARBA" id="ARBA00023125"/>
    </source>
</evidence>
<reference evidence="7" key="1">
    <citation type="journal article" date="2021" name="Int. J. Syst. Evol. Microbiol.">
        <title>Bradyrhizobium septentrionale sp. nov. (sv. septentrionale) and Bradyrhizobium quebecense sp. nov. (sv. septentrionale) associated with legumes native to Canada possess rearranged symbiosis genes and numerous insertion sequences.</title>
        <authorList>
            <person name="Bromfield E.S.P."/>
            <person name="Cloutier S."/>
        </authorList>
    </citation>
    <scope>NUCLEOTIDE SEQUENCE</scope>
    <source>
        <strain evidence="7">12S5</strain>
    </source>
</reference>
<evidence type="ECO:0000256" key="2">
    <source>
        <dbReference type="ARBA" id="ARBA00022491"/>
    </source>
</evidence>
<evidence type="ECO:0000256" key="1">
    <source>
        <dbReference type="ARBA" id="ARBA00009437"/>
    </source>
</evidence>
<dbReference type="Gene3D" id="3.40.190.10">
    <property type="entry name" value="Periplasmic binding protein-like II"/>
    <property type="match status" value="2"/>
</dbReference>
<organism evidence="7 8">
    <name type="scientific">Bradyrhizobium quebecense</name>
    <dbReference type="NCBI Taxonomy" id="2748629"/>
    <lineage>
        <taxon>Bacteria</taxon>
        <taxon>Pseudomonadati</taxon>
        <taxon>Pseudomonadota</taxon>
        <taxon>Alphaproteobacteria</taxon>
        <taxon>Hyphomicrobiales</taxon>
        <taxon>Nitrobacteraceae</taxon>
        <taxon>Bradyrhizobium</taxon>
    </lineage>
</organism>
<keyword evidence="6" id="KW-0804">Transcription</keyword>
<sequence length="123" mass="13958">MNYILGMNVEHFDLNLLRVLDALLTERAVGRRCGSVAAIVAPSYLQALHIAAETDLVAFVPSRLASLLVHRLNLMIVKPPFNPGVDEQFLFYPATAQRDRGSLWFRSLMMKISKPDRPDRPRR</sequence>
<dbReference type="InterPro" id="IPR050389">
    <property type="entry name" value="LysR-type_TF"/>
</dbReference>
<dbReference type="Proteomes" id="UP000692816">
    <property type="component" value="Unassembled WGS sequence"/>
</dbReference>
<comment type="caution">
    <text evidence="7">The sequence shown here is derived from an EMBL/GenBank/DDBJ whole genome shotgun (WGS) entry which is preliminary data.</text>
</comment>
<gene>
    <name evidence="7" type="ORF">J4P68_17860</name>
</gene>
<evidence type="ECO:0000313" key="7">
    <source>
        <dbReference type="EMBL" id="MBO1431301.1"/>
    </source>
</evidence>
<dbReference type="PANTHER" id="PTHR30118">
    <property type="entry name" value="HTH-TYPE TRANSCRIPTIONAL REGULATOR LEUO-RELATED"/>
    <property type="match status" value="1"/>
</dbReference>
<comment type="similarity">
    <text evidence="1">Belongs to the LysR transcriptional regulatory family.</text>
</comment>
<evidence type="ECO:0000313" key="8">
    <source>
        <dbReference type="Proteomes" id="UP000692816"/>
    </source>
</evidence>
<name>A0ABS3MIT3_9BRAD</name>
<evidence type="ECO:0000256" key="3">
    <source>
        <dbReference type="ARBA" id="ARBA00023015"/>
    </source>
</evidence>
<dbReference type="EMBL" id="JAGEPA010000001">
    <property type="protein sequence ID" value="MBO1431301.1"/>
    <property type="molecule type" value="Genomic_DNA"/>
</dbReference>
<keyword evidence="2" id="KW-0678">Repressor</keyword>
<protein>
    <recommendedName>
        <fullName evidence="9">LysR substrate-binding domain-containing protein</fullName>
    </recommendedName>
</protein>
<dbReference type="SUPFAM" id="SSF53850">
    <property type="entry name" value="Periplasmic binding protein-like II"/>
    <property type="match status" value="1"/>
</dbReference>
<keyword evidence="8" id="KW-1185">Reference proteome</keyword>